<dbReference type="PANTHER" id="PTHR10742">
    <property type="entry name" value="FLAVIN MONOAMINE OXIDASE"/>
    <property type="match status" value="1"/>
</dbReference>
<comment type="pathway">
    <text evidence="1">Plant hormone metabolism; auxin biosynthesis.</text>
</comment>
<dbReference type="SUPFAM" id="SSF51905">
    <property type="entry name" value="FAD/NAD(P)-binding domain"/>
    <property type="match status" value="1"/>
</dbReference>
<reference evidence="8 9" key="1">
    <citation type="submission" date="2018-11" db="EMBL/GenBank/DDBJ databases">
        <title>Genomic analyses of the natural microbiome of Caenorhabditis elegans.</title>
        <authorList>
            <person name="Samuel B."/>
        </authorList>
    </citation>
    <scope>NUCLEOTIDE SEQUENCE [LARGE SCALE GENOMIC DNA]</scope>
    <source>
        <strain evidence="8 9">BIGb0473</strain>
    </source>
</reference>
<sequence>MSAIPSRSPRRTPLARNKDVTALVPDFPFHYADYLAAARAAGQPLCRVPPECWGRKVLVVGAGIAGLVAAYELLKMGLHPVVLEAGERIGGRLYSRVMGDPGAEVICELGAMRFPVSGKALFHYFDKVGMTAQSADFPNPGTAAAVSTVVDYQGRVKYYEHDSPVFPVPPEYLQLEEQFFETFLAGAPFHFHELETAMTEGSIDQKAIKRLWNAIVHCGAGRSWDDVSFYQALLQESGWSREQINLFGQIGFGTGGWNTDYPNSILEVLRVLYTGLDASHRLMYQGADALPRALWTQSPTALGDPCANGQGDSSVESMSRQVFAEPFNQEVRHISPLANGEFSVLVHDLKRDTSAWLTIGHVVYTPHLRVLDKLRASGTVQQLKAMDALLPSATWEAVKYTHYMQSAKIFAATRRPFWHERPGPMQERTLSVTLSDGLTRGTYLVDYAQAPSGYRGSGIFLSYTWNDDALKFLGDRARPAPQHAQLCTTLLQAIYPNVDLAAHYSASNTFVEFNWEDQPHYLGAFKMNLPGQYAYQRRLFAQFMTGVGSATPYGFVLAGDDVSWTGGWAEGAVTSALNAVNKIAVCLGGASDPSNPGPVESWADLQPLELR</sequence>
<protein>
    <recommendedName>
        <fullName evidence="4">Tryptophan 2-monooxygenase</fullName>
        <ecNumber evidence="3">1.13.12.3</ecNumber>
    </recommendedName>
</protein>
<organism evidence="8 9">
    <name type="scientific">Pseudomonas putida</name>
    <name type="common">Arthrobacter siderocapsulatus</name>
    <dbReference type="NCBI Taxonomy" id="303"/>
    <lineage>
        <taxon>Bacteria</taxon>
        <taxon>Pseudomonadati</taxon>
        <taxon>Pseudomonadota</taxon>
        <taxon>Gammaproteobacteria</taxon>
        <taxon>Pseudomonadales</taxon>
        <taxon>Pseudomonadaceae</taxon>
        <taxon>Pseudomonas</taxon>
    </lineage>
</organism>
<evidence type="ECO:0000256" key="3">
    <source>
        <dbReference type="ARBA" id="ARBA00012535"/>
    </source>
</evidence>
<gene>
    <name evidence="8" type="ORF">EDF85_0888</name>
</gene>
<dbReference type="SUPFAM" id="SSF54373">
    <property type="entry name" value="FAD-linked reductases, C-terminal domain"/>
    <property type="match status" value="1"/>
</dbReference>
<dbReference type="InterPro" id="IPR050281">
    <property type="entry name" value="Flavin_monoamine_oxidase"/>
</dbReference>
<feature type="domain" description="Amine oxidase" evidence="7">
    <location>
        <begin position="64"/>
        <end position="583"/>
    </location>
</feature>
<evidence type="ECO:0000313" key="9">
    <source>
        <dbReference type="Proteomes" id="UP000269115"/>
    </source>
</evidence>
<evidence type="ECO:0000256" key="5">
    <source>
        <dbReference type="ARBA" id="ARBA00023070"/>
    </source>
</evidence>
<comment type="catalytic activity">
    <reaction evidence="6">
        <text>L-tryptophan + O2 = indole-3-acetamide + CO2 + H2O</text>
        <dbReference type="Rhea" id="RHEA:16165"/>
        <dbReference type="ChEBI" id="CHEBI:15377"/>
        <dbReference type="ChEBI" id="CHEBI:15379"/>
        <dbReference type="ChEBI" id="CHEBI:16031"/>
        <dbReference type="ChEBI" id="CHEBI:16526"/>
        <dbReference type="ChEBI" id="CHEBI:57912"/>
        <dbReference type="EC" id="1.13.12.3"/>
    </reaction>
</comment>
<dbReference type="RefSeq" id="WP_123752444.1">
    <property type="nucleotide sequence ID" value="NZ_RJUR01000011.1"/>
</dbReference>
<dbReference type="GO" id="GO:0009063">
    <property type="term" value="P:amino acid catabolic process"/>
    <property type="evidence" value="ECO:0007669"/>
    <property type="project" value="TreeGrafter"/>
</dbReference>
<dbReference type="PANTHER" id="PTHR10742:SF342">
    <property type="entry name" value="AMINE OXIDASE"/>
    <property type="match status" value="1"/>
</dbReference>
<proteinExistence type="inferred from homology"/>
<comment type="similarity">
    <text evidence="2">Belongs to the tryptophan 2-monooxygenase family.</text>
</comment>
<dbReference type="GO" id="GO:0050361">
    <property type="term" value="F:tryptophan 2-monooxygenase activity"/>
    <property type="evidence" value="ECO:0007669"/>
    <property type="project" value="UniProtKB-EC"/>
</dbReference>
<dbReference type="EMBL" id="RJUR01000011">
    <property type="protein sequence ID" value="ROQ53135.1"/>
    <property type="molecule type" value="Genomic_DNA"/>
</dbReference>
<dbReference type="GO" id="GO:0001716">
    <property type="term" value="F:L-amino-acid oxidase activity"/>
    <property type="evidence" value="ECO:0007669"/>
    <property type="project" value="TreeGrafter"/>
</dbReference>
<evidence type="ECO:0000313" key="8">
    <source>
        <dbReference type="EMBL" id="ROQ53135.1"/>
    </source>
</evidence>
<evidence type="ECO:0000256" key="6">
    <source>
        <dbReference type="ARBA" id="ARBA00047321"/>
    </source>
</evidence>
<dbReference type="Gene3D" id="3.50.50.60">
    <property type="entry name" value="FAD/NAD(P)-binding domain"/>
    <property type="match status" value="1"/>
</dbReference>
<dbReference type="AlphaFoldDB" id="A0A9X8HM86"/>
<dbReference type="Gene3D" id="1.10.405.40">
    <property type="match status" value="1"/>
</dbReference>
<evidence type="ECO:0000256" key="1">
    <source>
        <dbReference type="ARBA" id="ARBA00004814"/>
    </source>
</evidence>
<name>A0A9X8HM86_PSEPU</name>
<dbReference type="Gene3D" id="3.90.660.10">
    <property type="match status" value="1"/>
</dbReference>
<evidence type="ECO:0000256" key="4">
    <source>
        <dbReference type="ARBA" id="ARBA00017871"/>
    </source>
</evidence>
<keyword evidence="5" id="KW-0073">Auxin biosynthesis</keyword>
<dbReference type="InterPro" id="IPR036188">
    <property type="entry name" value="FAD/NAD-bd_sf"/>
</dbReference>
<dbReference type="Pfam" id="PF01593">
    <property type="entry name" value="Amino_oxidase"/>
    <property type="match status" value="1"/>
</dbReference>
<evidence type="ECO:0000256" key="2">
    <source>
        <dbReference type="ARBA" id="ARBA00005833"/>
    </source>
</evidence>
<accession>A0A9X8HM86</accession>
<dbReference type="InterPro" id="IPR002937">
    <property type="entry name" value="Amino_oxidase"/>
</dbReference>
<dbReference type="EC" id="1.13.12.3" evidence="3"/>
<dbReference type="Proteomes" id="UP000269115">
    <property type="component" value="Unassembled WGS sequence"/>
</dbReference>
<dbReference type="GO" id="GO:0009851">
    <property type="term" value="P:auxin biosynthetic process"/>
    <property type="evidence" value="ECO:0007669"/>
    <property type="project" value="UniProtKB-KW"/>
</dbReference>
<comment type="caution">
    <text evidence="8">The sequence shown here is derived from an EMBL/GenBank/DDBJ whole genome shotgun (WGS) entry which is preliminary data.</text>
</comment>
<evidence type="ECO:0000259" key="7">
    <source>
        <dbReference type="Pfam" id="PF01593"/>
    </source>
</evidence>